<gene>
    <name evidence="1" type="ORF">M8818_000491</name>
</gene>
<dbReference type="Proteomes" id="UP001320706">
    <property type="component" value="Unassembled WGS sequence"/>
</dbReference>
<evidence type="ECO:0000313" key="1">
    <source>
        <dbReference type="EMBL" id="KAK8220075.1"/>
    </source>
</evidence>
<accession>A0ACC3SQJ7</accession>
<evidence type="ECO:0000313" key="2">
    <source>
        <dbReference type="Proteomes" id="UP001320706"/>
    </source>
</evidence>
<proteinExistence type="predicted"/>
<keyword evidence="2" id="KW-1185">Reference proteome</keyword>
<protein>
    <submittedName>
        <fullName evidence="1">Uncharacterized protein</fullName>
    </submittedName>
</protein>
<reference evidence="1" key="1">
    <citation type="submission" date="2024-02" db="EMBL/GenBank/DDBJ databases">
        <title>Metagenome Assembled Genome of Zalaria obscura JY119.</title>
        <authorList>
            <person name="Vighnesh L."/>
            <person name="Jagadeeshwari U."/>
            <person name="Venkata Ramana C."/>
            <person name="Sasikala C."/>
        </authorList>
    </citation>
    <scope>NUCLEOTIDE SEQUENCE</scope>
    <source>
        <strain evidence="1">JY119</strain>
    </source>
</reference>
<organism evidence="1 2">
    <name type="scientific">Zalaria obscura</name>
    <dbReference type="NCBI Taxonomy" id="2024903"/>
    <lineage>
        <taxon>Eukaryota</taxon>
        <taxon>Fungi</taxon>
        <taxon>Dikarya</taxon>
        <taxon>Ascomycota</taxon>
        <taxon>Pezizomycotina</taxon>
        <taxon>Dothideomycetes</taxon>
        <taxon>Dothideomycetidae</taxon>
        <taxon>Dothideales</taxon>
        <taxon>Zalariaceae</taxon>
        <taxon>Zalaria</taxon>
    </lineage>
</organism>
<dbReference type="EMBL" id="JAMKPW020000002">
    <property type="protein sequence ID" value="KAK8220075.1"/>
    <property type="molecule type" value="Genomic_DNA"/>
</dbReference>
<comment type="caution">
    <text evidence="1">The sequence shown here is derived from an EMBL/GenBank/DDBJ whole genome shotgun (WGS) entry which is preliminary data.</text>
</comment>
<sequence>MTTYKLEDSELEGLKGKTILITGCATGIGRATVLIAHTQDTCRVAAFSSHSPFKVPVTPARSVRSRKLENHSGFTLISLDEATKRHGQSLPAYKTGSRQAFSREKSDIDPPTKTCQLRRYAGALGKKAHCWAHFAHDSRGCPDPFPCQ</sequence>
<name>A0ACC3SQJ7_9PEZI</name>